<dbReference type="EMBL" id="PDNB01000244">
    <property type="protein sequence ID" value="PGG97581.1"/>
    <property type="molecule type" value="Genomic_DNA"/>
</dbReference>
<feature type="signal peptide" evidence="3">
    <location>
        <begin position="1"/>
        <end position="23"/>
    </location>
</feature>
<reference evidence="4 5" key="1">
    <citation type="submission" date="2017-10" db="EMBL/GenBank/DDBJ databases">
        <title>Comparative genomics in systemic dimorphic fungi from Ajellomycetaceae.</title>
        <authorList>
            <person name="Munoz J.F."/>
            <person name="Mcewen J.G."/>
            <person name="Clay O.K."/>
            <person name="Cuomo C.A."/>
        </authorList>
    </citation>
    <scope>NUCLEOTIDE SEQUENCE [LARGE SCALE GENOMIC DNA]</scope>
    <source>
        <strain evidence="4 5">UAMH5409</strain>
    </source>
</reference>
<gene>
    <name evidence="4" type="ORF">AJ79_09144</name>
</gene>
<sequence>MKAPAIASMAATSAILLASVADAGHSHGHVPIKHHHMHRHLDSSASDAANKVERRGGKCAFPTDCGLVPITTDKMNAGWAMSPDQPCEPGNYCPYACPPGQVSAQWDPKATSYSYPISMNGGLYCDESGNIQKPFPEKPYCVDAKGPLAVKNEAGGVVAFCQTVLPGNENMLIPTEVTDSAELAVPGPDYWCETAAHYYINPPGTGCDEACAWGTKDFPRGNWSPYVAGANQDANGNTFIKLGWNPIYLEPATPFRNESPSFGVKIECDKPGCNGLPCSIDPSVNGVNEMESSSGGSAGAGGGAFCVVTVPKGNTANIVVFNAGQSSGGGGDNKPSSPPPAYSAAPTTSSATPSQTSTSSASQTESSTQVPIPTRSSAPSSEPATSTLEYGDDVPSATSTPTVSSYGGAAKPTAGGPIQFAESGYNTGSSAGDSAKPTEVAFPGAASATSLSVMSLTFSFLIVSMALSF</sequence>
<feature type="compositionally biased region" description="Low complexity" evidence="2">
    <location>
        <begin position="394"/>
        <end position="405"/>
    </location>
</feature>
<dbReference type="STRING" id="1447875.A0A2B7WM41"/>
<feature type="chain" id="PRO_5012496424" description="SUN domain-containing protein" evidence="3">
    <location>
        <begin position="24"/>
        <end position="469"/>
    </location>
</feature>
<dbReference type="PANTHER" id="PTHR31654">
    <property type="entry name" value="SECRETED BETA-GLUCOSIDASE ADG3-RELATED"/>
    <property type="match status" value="1"/>
</dbReference>
<dbReference type="PANTHER" id="PTHR31654:SF0">
    <property type="entry name" value="SECRETED BETA-GLUCOSIDASE ADG3-RELATED"/>
    <property type="match status" value="1"/>
</dbReference>
<comment type="caution">
    <text evidence="4">The sequence shown here is derived from an EMBL/GenBank/DDBJ whole genome shotgun (WGS) entry which is preliminary data.</text>
</comment>
<evidence type="ECO:0000256" key="2">
    <source>
        <dbReference type="SAM" id="MobiDB-lite"/>
    </source>
</evidence>
<dbReference type="Pfam" id="PF03856">
    <property type="entry name" value="SUN"/>
    <property type="match status" value="1"/>
</dbReference>
<evidence type="ECO:0000313" key="5">
    <source>
        <dbReference type="Proteomes" id="UP000223968"/>
    </source>
</evidence>
<evidence type="ECO:0000313" key="4">
    <source>
        <dbReference type="EMBL" id="PGG97581.1"/>
    </source>
</evidence>
<proteinExistence type="inferred from homology"/>
<dbReference type="InterPro" id="IPR005556">
    <property type="entry name" value="SUN"/>
</dbReference>
<organism evidence="4 5">
    <name type="scientific">Helicocarpus griseus UAMH5409</name>
    <dbReference type="NCBI Taxonomy" id="1447875"/>
    <lineage>
        <taxon>Eukaryota</taxon>
        <taxon>Fungi</taxon>
        <taxon>Dikarya</taxon>
        <taxon>Ascomycota</taxon>
        <taxon>Pezizomycotina</taxon>
        <taxon>Eurotiomycetes</taxon>
        <taxon>Eurotiomycetidae</taxon>
        <taxon>Onygenales</taxon>
        <taxon>Ajellomycetaceae</taxon>
        <taxon>Helicocarpus</taxon>
    </lineage>
</organism>
<evidence type="ECO:0008006" key="6">
    <source>
        <dbReference type="Google" id="ProtNLM"/>
    </source>
</evidence>
<accession>A0A2B7WM41</accession>
<evidence type="ECO:0000256" key="1">
    <source>
        <dbReference type="ARBA" id="ARBA00010579"/>
    </source>
</evidence>
<feature type="region of interest" description="Disordered" evidence="2">
    <location>
        <begin position="325"/>
        <end position="410"/>
    </location>
</feature>
<name>A0A2B7WM41_9EURO</name>
<dbReference type="AlphaFoldDB" id="A0A2B7WM41"/>
<dbReference type="InterPro" id="IPR053088">
    <property type="entry name" value="Beta-glucosidase/SUN-like"/>
</dbReference>
<evidence type="ECO:0000256" key="3">
    <source>
        <dbReference type="SAM" id="SignalP"/>
    </source>
</evidence>
<keyword evidence="5" id="KW-1185">Reference proteome</keyword>
<keyword evidence="3" id="KW-0732">Signal</keyword>
<comment type="similarity">
    <text evidence="1">Belongs to the SUN family.</text>
</comment>
<feature type="compositionally biased region" description="Low complexity" evidence="2">
    <location>
        <begin position="342"/>
        <end position="387"/>
    </location>
</feature>
<dbReference type="OrthoDB" id="5554151at2759"/>
<protein>
    <recommendedName>
        <fullName evidence="6">SUN domain-containing protein</fullName>
    </recommendedName>
</protein>
<dbReference type="Proteomes" id="UP000223968">
    <property type="component" value="Unassembled WGS sequence"/>
</dbReference>